<proteinExistence type="predicted"/>
<name>A0A327M502_9PROT</name>
<evidence type="ECO:0000313" key="2">
    <source>
        <dbReference type="Proteomes" id="UP000249065"/>
    </source>
</evidence>
<gene>
    <name evidence="1" type="ORF">DOO78_18410</name>
</gene>
<keyword evidence="2" id="KW-1185">Reference proteome</keyword>
<accession>A0A327M502</accession>
<comment type="caution">
    <text evidence="1">The sequence shown here is derived from an EMBL/GenBank/DDBJ whole genome shotgun (WGS) entry which is preliminary data.</text>
</comment>
<evidence type="ECO:0000313" key="1">
    <source>
        <dbReference type="EMBL" id="RAI57557.1"/>
    </source>
</evidence>
<protein>
    <submittedName>
        <fullName evidence="1">Uncharacterized protein</fullName>
    </submittedName>
</protein>
<reference evidence="2" key="1">
    <citation type="submission" date="2018-06" db="EMBL/GenBank/DDBJ databases">
        <authorList>
            <person name="Khan S.A."/>
        </authorList>
    </citation>
    <scope>NUCLEOTIDE SEQUENCE [LARGE SCALE GENOMIC DNA]</scope>
    <source>
        <strain evidence="2">DB-1506</strain>
    </source>
</reference>
<organism evidence="1 2">
    <name type="scientific">Roseicella frigidaeris</name>
    <dbReference type="NCBI Taxonomy" id="2230885"/>
    <lineage>
        <taxon>Bacteria</taxon>
        <taxon>Pseudomonadati</taxon>
        <taxon>Pseudomonadota</taxon>
        <taxon>Alphaproteobacteria</taxon>
        <taxon>Acetobacterales</taxon>
        <taxon>Roseomonadaceae</taxon>
        <taxon>Roseicella</taxon>
    </lineage>
</organism>
<dbReference type="EMBL" id="QLIX01000016">
    <property type="protein sequence ID" value="RAI57557.1"/>
    <property type="molecule type" value="Genomic_DNA"/>
</dbReference>
<sequence>MVCAKPDPGRTGLLQLGAVALGLWLSIADPARAQRPTDCPVQGRETQPYRNTRWGVSLMRHPGFVLDPGSVTPNGDSVRFWTADRRATAVVTSLRQRADQSILDLLAEARQDILVNSRGEITYQRRRDNWFVLSGYVAGRIFYQRTFLARDRQATSTLLVEFPRDMLPCFDRAVTTMSLSFREWP</sequence>
<dbReference type="Proteomes" id="UP000249065">
    <property type="component" value="Unassembled WGS sequence"/>
</dbReference>
<dbReference type="AlphaFoldDB" id="A0A327M502"/>